<evidence type="ECO:0000313" key="2">
    <source>
        <dbReference type="EMBL" id="KAK1409750.1"/>
    </source>
</evidence>
<feature type="domain" description="F-box" evidence="1">
    <location>
        <begin position="1"/>
        <end position="44"/>
    </location>
</feature>
<dbReference type="EMBL" id="JAUHHV010000010">
    <property type="protein sequence ID" value="KAK1409750.1"/>
    <property type="molecule type" value="Genomic_DNA"/>
</dbReference>
<dbReference type="SUPFAM" id="SSF81383">
    <property type="entry name" value="F-box domain"/>
    <property type="match status" value="1"/>
</dbReference>
<dbReference type="AlphaFoldDB" id="A0AAD8JY95"/>
<dbReference type="CDD" id="cd22157">
    <property type="entry name" value="F-box_AtFBW1-like"/>
    <property type="match status" value="1"/>
</dbReference>
<keyword evidence="3" id="KW-1185">Reference proteome</keyword>
<dbReference type="PANTHER" id="PTHR31672">
    <property type="entry name" value="BNACNNG10540D PROTEIN"/>
    <property type="match status" value="1"/>
</dbReference>
<dbReference type="InterPro" id="IPR036047">
    <property type="entry name" value="F-box-like_dom_sf"/>
</dbReference>
<dbReference type="InterPro" id="IPR001810">
    <property type="entry name" value="F-box_dom"/>
</dbReference>
<comment type="caution">
    <text evidence="2">The sequence shown here is derived from an EMBL/GenBank/DDBJ whole genome shotgun (WGS) entry which is preliminary data.</text>
</comment>
<evidence type="ECO:0000313" key="3">
    <source>
        <dbReference type="Proteomes" id="UP001229421"/>
    </source>
</evidence>
<evidence type="ECO:0000259" key="1">
    <source>
        <dbReference type="PROSITE" id="PS50181"/>
    </source>
</evidence>
<protein>
    <recommendedName>
        <fullName evidence="1">F-box domain-containing protein</fullName>
    </recommendedName>
</protein>
<accession>A0AAD8JY95</accession>
<organism evidence="2 3">
    <name type="scientific">Tagetes erecta</name>
    <name type="common">African marigold</name>
    <dbReference type="NCBI Taxonomy" id="13708"/>
    <lineage>
        <taxon>Eukaryota</taxon>
        <taxon>Viridiplantae</taxon>
        <taxon>Streptophyta</taxon>
        <taxon>Embryophyta</taxon>
        <taxon>Tracheophyta</taxon>
        <taxon>Spermatophyta</taxon>
        <taxon>Magnoliopsida</taxon>
        <taxon>eudicotyledons</taxon>
        <taxon>Gunneridae</taxon>
        <taxon>Pentapetalae</taxon>
        <taxon>asterids</taxon>
        <taxon>campanulids</taxon>
        <taxon>Asterales</taxon>
        <taxon>Asteraceae</taxon>
        <taxon>Asteroideae</taxon>
        <taxon>Heliantheae alliance</taxon>
        <taxon>Tageteae</taxon>
        <taxon>Tagetes</taxon>
    </lineage>
</organism>
<name>A0AAD8JY95_TARER</name>
<dbReference type="Proteomes" id="UP001229421">
    <property type="component" value="Unassembled WGS sequence"/>
</dbReference>
<dbReference type="Pfam" id="PF00646">
    <property type="entry name" value="F-box"/>
    <property type="match status" value="1"/>
</dbReference>
<gene>
    <name evidence="2" type="ORF">QVD17_36279</name>
</gene>
<dbReference type="InterPro" id="IPR050796">
    <property type="entry name" value="SCF_F-box_component"/>
</dbReference>
<dbReference type="Gene3D" id="1.20.1280.50">
    <property type="match status" value="1"/>
</dbReference>
<reference evidence="2" key="1">
    <citation type="journal article" date="2023" name="bioRxiv">
        <title>Improved chromosome-level genome assembly for marigold (Tagetes erecta).</title>
        <authorList>
            <person name="Jiang F."/>
            <person name="Yuan L."/>
            <person name="Wang S."/>
            <person name="Wang H."/>
            <person name="Xu D."/>
            <person name="Wang A."/>
            <person name="Fan W."/>
        </authorList>
    </citation>
    <scope>NUCLEOTIDE SEQUENCE</scope>
    <source>
        <strain evidence="2">WSJ</strain>
        <tissue evidence="2">Leaf</tissue>
    </source>
</reference>
<dbReference type="PANTHER" id="PTHR31672:SF13">
    <property type="entry name" value="F-BOX PROTEIN CPR30-LIKE"/>
    <property type="match status" value="1"/>
</dbReference>
<dbReference type="SMART" id="SM00256">
    <property type="entry name" value="FBOX"/>
    <property type="match status" value="1"/>
</dbReference>
<sequence>MANVGDDVLRNILARLPGKPLLRFRCVSKHWNHLISDPYLMKTRSRRMILLPFPRPLALIDDNVPAQDKAHSMVRIGSPLDHQEEDIEVSIVGTLNGIVLLALTDFSLRCHCQLILYNPLTCALKILEVMDTPVHFIPFVFGFGYGYGDHDLKIVKFYPSIYTTTPQVYKFSDFLILALNLKDMEFSKIKLPRTVEMEVLLLGSVDGCLCLVNKIGDLNFDMWLMKEKCSWLKAHSFRFGGLEGGFRLPDSNSGKTH</sequence>
<proteinExistence type="predicted"/>
<dbReference type="PROSITE" id="PS50181">
    <property type="entry name" value="FBOX"/>
    <property type="match status" value="1"/>
</dbReference>